<proteinExistence type="predicted"/>
<dbReference type="EMBL" id="CP002590">
    <property type="protein sequence ID" value="AEA11964.1"/>
    <property type="molecule type" value="Genomic_DNA"/>
</dbReference>
<protein>
    <submittedName>
        <fullName evidence="2">Uncharacterized protein</fullName>
    </submittedName>
</protein>
<keyword evidence="1" id="KW-0472">Membrane</keyword>
<keyword evidence="1" id="KW-0812">Transmembrane</keyword>
<name>F2L3A5_THEU7</name>
<dbReference type="eggNOG" id="arCOG05585">
    <property type="taxonomic scope" value="Archaea"/>
</dbReference>
<sequence>MEIRIALLLLLSTSVVWATEPTLIISASASYNGVVSTTYQYMYFVVNNSSRPMEYLSRVVPPFGASVIYIPANGSYPPPIAIFYNITYINASLVNNELYCSNNSLIKINFIIKNYMPFSVPVTVLVQRPPGVEIMSDVAPSGVENLGGTTVYQWTFFVGYEKTFSISYRVVNFGDFGAANLPSVEIISDIDLSGYIKQANSSIIVLNNTYNYLNNLTFAVKLFNNLIYNTTNNLNNLVSILNLSSAAFEEGAKGLNASQYVVKALNSQLAAISESLLGVASTLNRSLLLIQYEYAYLAALSNALETQAIAIEAYENSLSTSVQALNSIEGNLYTIYFSLQNTENSINRIYLSLISIKQKINQINSNNTLVENATRTLSQELDYAIDLTRSLQSTVDSAKTSVGALIGIVSTTRNALVAIGGQLGQVEGLLNQTALATRRNATAMLREMPPIITNASRSLVDIANNLTVVASQINRLIAPINDGVAYLISASSSLKYSAGQIKSLSTALEGELPYLGLINSIVSNYRYNITKTIERYEYFSSVAKTYKKIYGTGVIRYEFFLTLPIAVNPASFTFNLTAPSVASNSGKELPTSLAALAGVLVAISMVYLKLRR</sequence>
<gene>
    <name evidence="2" type="ordered locus">TUZN_0468</name>
</gene>
<organism evidence="2 3">
    <name type="scientific">Thermoproteus uzoniensis (strain 768-20)</name>
    <dbReference type="NCBI Taxonomy" id="999630"/>
    <lineage>
        <taxon>Archaea</taxon>
        <taxon>Thermoproteota</taxon>
        <taxon>Thermoprotei</taxon>
        <taxon>Thermoproteales</taxon>
        <taxon>Thermoproteaceae</taxon>
        <taxon>Thermoproteus</taxon>
    </lineage>
</organism>
<feature type="transmembrane region" description="Helical" evidence="1">
    <location>
        <begin position="589"/>
        <end position="608"/>
    </location>
</feature>
<evidence type="ECO:0000313" key="2">
    <source>
        <dbReference type="EMBL" id="AEA11964.1"/>
    </source>
</evidence>
<dbReference type="KEGG" id="tuz:TUZN_0468"/>
<dbReference type="AlphaFoldDB" id="F2L3A5"/>
<keyword evidence="1" id="KW-1133">Transmembrane helix</keyword>
<evidence type="ECO:0000256" key="1">
    <source>
        <dbReference type="SAM" id="Phobius"/>
    </source>
</evidence>
<dbReference type="HOGENOM" id="CLU_443882_0_0_2"/>
<dbReference type="STRING" id="999630.TUZN_0468"/>
<keyword evidence="3" id="KW-1185">Reference proteome</keyword>
<reference evidence="2 3" key="1">
    <citation type="journal article" date="2011" name="J. Bacteriol.">
        <title>Complete genome sequence of the thermoacidophilic crenarchaeon Thermoproteus uzoniensis 768-20.</title>
        <authorList>
            <person name="Mardanov A.V."/>
            <person name="Gumerov V.M."/>
            <person name="Beletsky A.V."/>
            <person name="Prokofeva M.I."/>
            <person name="Bonch-Osmolovskaya E.A."/>
            <person name="Ravin N.V."/>
            <person name="Skryabin K.G."/>
        </authorList>
    </citation>
    <scope>NUCLEOTIDE SEQUENCE [LARGE SCALE GENOMIC DNA]</scope>
    <source>
        <strain evidence="2 3">768-20</strain>
    </source>
</reference>
<reference key="2">
    <citation type="submission" date="2011-03" db="EMBL/GenBank/DDBJ databases">
        <title>Complete genome sequence of the thermoacidophilic crenarchaeon Thermoproteus uzoniensis 768-20.</title>
        <authorList>
            <person name="Mardanov A.V."/>
            <person name="Gumerov V.M."/>
            <person name="Beletsky A.V."/>
            <person name="Prokofeva M.I."/>
            <person name="Bonch-Osmolovskaya E.A."/>
            <person name="Ravin N.V."/>
            <person name="Skryabin K.G."/>
        </authorList>
    </citation>
    <scope>NUCLEOTIDE SEQUENCE</scope>
    <source>
        <strain>768-20</strain>
    </source>
</reference>
<dbReference type="Proteomes" id="UP000008138">
    <property type="component" value="Chromosome"/>
</dbReference>
<evidence type="ECO:0000313" key="3">
    <source>
        <dbReference type="Proteomes" id="UP000008138"/>
    </source>
</evidence>
<accession>F2L3A5</accession>